<dbReference type="EMBL" id="BMSZ01000004">
    <property type="protein sequence ID" value="GGS44558.1"/>
    <property type="molecule type" value="Genomic_DNA"/>
</dbReference>
<evidence type="ECO:0000313" key="3">
    <source>
        <dbReference type="Proteomes" id="UP000659767"/>
    </source>
</evidence>
<gene>
    <name evidence="2" type="ORF">GCM10010253_18340</name>
</gene>
<keyword evidence="3" id="KW-1185">Reference proteome</keyword>
<proteinExistence type="predicted"/>
<organism evidence="2 3">
    <name type="scientific">Streptomyces badius</name>
    <dbReference type="NCBI Taxonomy" id="1941"/>
    <lineage>
        <taxon>Bacteria</taxon>
        <taxon>Bacillati</taxon>
        <taxon>Actinomycetota</taxon>
        <taxon>Actinomycetes</taxon>
        <taxon>Kitasatosporales</taxon>
        <taxon>Streptomycetaceae</taxon>
        <taxon>Streptomyces</taxon>
    </lineage>
</organism>
<protein>
    <submittedName>
        <fullName evidence="2">Uncharacterized protein</fullName>
    </submittedName>
</protein>
<name>A0ABQ2SYF9_STRBA</name>
<sequence>MSRVEDDSVAEGCPARHGGGFRTALPSEGEGGTQGPGEVPVDIAPANFSLMLLLIILVADPGPGE</sequence>
<reference evidence="3" key="1">
    <citation type="journal article" date="2019" name="Int. J. Syst. Evol. Microbiol.">
        <title>The Global Catalogue of Microorganisms (GCM) 10K type strain sequencing project: providing services to taxonomists for standard genome sequencing and annotation.</title>
        <authorList>
            <consortium name="The Broad Institute Genomics Platform"/>
            <consortium name="The Broad Institute Genome Sequencing Center for Infectious Disease"/>
            <person name="Wu L."/>
            <person name="Ma J."/>
        </authorList>
    </citation>
    <scope>NUCLEOTIDE SEQUENCE [LARGE SCALE GENOMIC DNA]</scope>
    <source>
        <strain evidence="3">JCM 4350</strain>
    </source>
</reference>
<evidence type="ECO:0000256" key="1">
    <source>
        <dbReference type="SAM" id="MobiDB-lite"/>
    </source>
</evidence>
<accession>A0ABQ2SYF9</accession>
<evidence type="ECO:0000313" key="2">
    <source>
        <dbReference type="EMBL" id="GGS44558.1"/>
    </source>
</evidence>
<feature type="region of interest" description="Disordered" evidence="1">
    <location>
        <begin position="1"/>
        <end position="40"/>
    </location>
</feature>
<dbReference type="Proteomes" id="UP000659767">
    <property type="component" value="Unassembled WGS sequence"/>
</dbReference>
<comment type="caution">
    <text evidence="2">The sequence shown here is derived from an EMBL/GenBank/DDBJ whole genome shotgun (WGS) entry which is preliminary data.</text>
</comment>